<name>A0A931IW74_9BURK</name>
<organism evidence="2 3">
    <name type="scientific">Inhella gelatinilytica</name>
    <dbReference type="NCBI Taxonomy" id="2795030"/>
    <lineage>
        <taxon>Bacteria</taxon>
        <taxon>Pseudomonadati</taxon>
        <taxon>Pseudomonadota</taxon>
        <taxon>Betaproteobacteria</taxon>
        <taxon>Burkholderiales</taxon>
        <taxon>Sphaerotilaceae</taxon>
        <taxon>Inhella</taxon>
    </lineage>
</organism>
<sequence length="207" mass="22638">MNRLKNLSIVYVLSNPAMPGLIKIGRTSQEDVAVRLAQLYTTGVPVPFKLEFACKVENPEEVENALHIAFSSSQPNPKREFFAIDPSQAIAILKLLHTEDATQEVAMLPSGIDVQSIVAGEKLKSKRPPLNFEEMGIPSGAKLDSTKADIFVSVVGPKKVSLDGEELSLTAATRKVLQIDYSVAPGPFWTHNGKLIQDIYNETYAES</sequence>
<feature type="domain" description="Bacteriophage T5 Orf172 DNA-binding" evidence="1">
    <location>
        <begin position="16"/>
        <end position="96"/>
    </location>
</feature>
<dbReference type="EMBL" id="JAEDAL010000008">
    <property type="protein sequence ID" value="MBH9553975.1"/>
    <property type="molecule type" value="Genomic_DNA"/>
</dbReference>
<evidence type="ECO:0000259" key="1">
    <source>
        <dbReference type="SMART" id="SM00974"/>
    </source>
</evidence>
<dbReference type="InterPro" id="IPR018306">
    <property type="entry name" value="Phage_T5_Orf172_DNA-bd"/>
</dbReference>
<dbReference type="Proteomes" id="UP000620139">
    <property type="component" value="Unassembled WGS sequence"/>
</dbReference>
<proteinExistence type="predicted"/>
<gene>
    <name evidence="2" type="ORF">I7X43_14100</name>
</gene>
<protein>
    <submittedName>
        <fullName evidence="2">GIY-YIG nuclease family protein</fullName>
    </submittedName>
</protein>
<evidence type="ECO:0000313" key="3">
    <source>
        <dbReference type="Proteomes" id="UP000620139"/>
    </source>
</evidence>
<dbReference type="AlphaFoldDB" id="A0A931IW74"/>
<keyword evidence="3" id="KW-1185">Reference proteome</keyword>
<comment type="caution">
    <text evidence="2">The sequence shown here is derived from an EMBL/GenBank/DDBJ whole genome shotgun (WGS) entry which is preliminary data.</text>
</comment>
<dbReference type="Pfam" id="PF10544">
    <property type="entry name" value="T5orf172"/>
    <property type="match status" value="1"/>
</dbReference>
<accession>A0A931IW74</accession>
<dbReference type="SMART" id="SM00974">
    <property type="entry name" value="T5orf172"/>
    <property type="match status" value="1"/>
</dbReference>
<reference evidence="2" key="1">
    <citation type="submission" date="2020-12" db="EMBL/GenBank/DDBJ databases">
        <title>The genome sequence of Inhella sp. 4Y17.</title>
        <authorList>
            <person name="Liu Y."/>
        </authorList>
    </citation>
    <scope>NUCLEOTIDE SEQUENCE</scope>
    <source>
        <strain evidence="2">4Y10</strain>
    </source>
</reference>
<evidence type="ECO:0000313" key="2">
    <source>
        <dbReference type="EMBL" id="MBH9553975.1"/>
    </source>
</evidence>